<dbReference type="Proteomes" id="UP000217103">
    <property type="component" value="Unassembled WGS sequence"/>
</dbReference>
<dbReference type="AlphaFoldDB" id="A0A1H1DQ50"/>
<gene>
    <name evidence="1" type="ORF">SAMN04489764_2088</name>
</gene>
<proteinExistence type="predicted"/>
<evidence type="ECO:0000313" key="2">
    <source>
        <dbReference type="Proteomes" id="UP000217103"/>
    </source>
</evidence>
<accession>A0A1H1DQ50</accession>
<evidence type="ECO:0000313" key="1">
    <source>
        <dbReference type="EMBL" id="SDQ77986.1"/>
    </source>
</evidence>
<protein>
    <submittedName>
        <fullName evidence="1">Uncharacterized protein</fullName>
    </submittedName>
</protein>
<reference evidence="1 2" key="1">
    <citation type="submission" date="2016-10" db="EMBL/GenBank/DDBJ databases">
        <authorList>
            <person name="de Groot N.N."/>
        </authorList>
    </citation>
    <scope>NUCLEOTIDE SEQUENCE [LARGE SCALE GENOMIC DNA]</scope>
    <source>
        <strain evidence="1 2">DSM 43794</strain>
    </source>
</reference>
<dbReference type="InterPro" id="IPR058966">
    <property type="entry name" value="MJECL33-like"/>
</dbReference>
<name>A0A1H1DQ50_9ACTN</name>
<dbReference type="EMBL" id="FNKK01000002">
    <property type="protein sequence ID" value="SDQ77986.1"/>
    <property type="molecule type" value="Genomic_DNA"/>
</dbReference>
<dbReference type="OrthoDB" id="2810383at2"/>
<organism evidence="1 2">
    <name type="scientific">Thermostaphylospora chromogena</name>
    <dbReference type="NCBI Taxonomy" id="35622"/>
    <lineage>
        <taxon>Bacteria</taxon>
        <taxon>Bacillati</taxon>
        <taxon>Actinomycetota</taxon>
        <taxon>Actinomycetes</taxon>
        <taxon>Streptosporangiales</taxon>
        <taxon>Thermomonosporaceae</taxon>
        <taxon>Thermostaphylospora</taxon>
    </lineage>
</organism>
<sequence length="351" mass="39858">MTGRQAMARQLSLDAQSPTKTFVLEAHTEEPADYLRSLFGESCIEETEDAFLYIAHMPEGDFWVDQPNQRFWSFHTDMPAAVAGKYLHERVESNRDLDWIWLPSEHLRHIWPGAAARQVRTTFEGERMLGNTTPADSLRVRLSGRGAEALLDFISQNSDYRAAVSFESISVDLSDPDFGTIHEAVNYKGRFAASGNSFDYHLQFVATVVDRYSRLVRRCEEYRISTTDLTGDDSGGYTLSGSPITLLFSRPIPDMNRFLGELFSSRHPFRLWGIPEVKRDIAYVDAVDLHVGDALRFDIGPEWMRIYLPKDACGNVITRLVTNLQHRFDSALKFADPDLQAAFSLREFSVA</sequence>
<keyword evidence="2" id="KW-1185">Reference proteome</keyword>
<dbReference type="RefSeq" id="WP_131815500.1">
    <property type="nucleotide sequence ID" value="NZ_FNKK01000002.1"/>
</dbReference>
<dbReference type="Pfam" id="PF25924">
    <property type="entry name" value="MJECL33"/>
    <property type="match status" value="1"/>
</dbReference>